<evidence type="ECO:0000259" key="3">
    <source>
        <dbReference type="Pfam" id="PF00561"/>
    </source>
</evidence>
<feature type="domain" description="AB hydrolase-1" evidence="3">
    <location>
        <begin position="82"/>
        <end position="176"/>
    </location>
</feature>
<feature type="signal peptide" evidence="2">
    <location>
        <begin position="1"/>
        <end position="24"/>
    </location>
</feature>
<dbReference type="SUPFAM" id="SSF53474">
    <property type="entry name" value="alpha/beta-Hydrolases"/>
    <property type="match status" value="1"/>
</dbReference>
<dbReference type="EMBL" id="BMPI01000168">
    <property type="protein sequence ID" value="GGM90898.1"/>
    <property type="molecule type" value="Genomic_DNA"/>
</dbReference>
<dbReference type="Proteomes" id="UP000642070">
    <property type="component" value="Unassembled WGS sequence"/>
</dbReference>
<evidence type="ECO:0000256" key="2">
    <source>
        <dbReference type="SAM" id="SignalP"/>
    </source>
</evidence>
<keyword evidence="2" id="KW-0732">Signal</keyword>
<dbReference type="InterPro" id="IPR029058">
    <property type="entry name" value="AB_hydrolase_fold"/>
</dbReference>
<evidence type="ECO:0000313" key="4">
    <source>
        <dbReference type="EMBL" id="GGM90898.1"/>
    </source>
</evidence>
<evidence type="ECO:0000256" key="1">
    <source>
        <dbReference type="SAM" id="MobiDB-lite"/>
    </source>
</evidence>
<dbReference type="Pfam" id="PF00561">
    <property type="entry name" value="Abhydrolase_1"/>
    <property type="match status" value="1"/>
</dbReference>
<dbReference type="Gene3D" id="3.40.50.1820">
    <property type="entry name" value="alpha/beta hydrolase"/>
    <property type="match status" value="1"/>
</dbReference>
<dbReference type="PANTHER" id="PTHR43194:SF2">
    <property type="entry name" value="PEROXISOMAL MEMBRANE PROTEIN LPX1"/>
    <property type="match status" value="1"/>
</dbReference>
<dbReference type="GO" id="GO:0003824">
    <property type="term" value="F:catalytic activity"/>
    <property type="evidence" value="ECO:0007669"/>
    <property type="project" value="UniProtKB-ARBA"/>
</dbReference>
<dbReference type="PANTHER" id="PTHR43194">
    <property type="entry name" value="HYDROLASE ALPHA/BETA FOLD FAMILY"/>
    <property type="match status" value="1"/>
</dbReference>
<keyword evidence="5" id="KW-1185">Reference proteome</keyword>
<organism evidence="4 5">
    <name type="scientific">Dactylosporangium sucinum</name>
    <dbReference type="NCBI Taxonomy" id="1424081"/>
    <lineage>
        <taxon>Bacteria</taxon>
        <taxon>Bacillati</taxon>
        <taxon>Actinomycetota</taxon>
        <taxon>Actinomycetes</taxon>
        <taxon>Micromonosporales</taxon>
        <taxon>Micromonosporaceae</taxon>
        <taxon>Dactylosporangium</taxon>
    </lineage>
</organism>
<feature type="chain" id="PRO_5036954148" description="AB hydrolase-1 domain-containing protein" evidence="2">
    <location>
        <begin position="25"/>
        <end position="262"/>
    </location>
</feature>
<dbReference type="PROSITE" id="PS51257">
    <property type="entry name" value="PROKAR_LIPOPROTEIN"/>
    <property type="match status" value="1"/>
</dbReference>
<gene>
    <name evidence="4" type="ORF">GCM10007977_111110</name>
</gene>
<accession>A0A917X8S5</accession>
<feature type="region of interest" description="Disordered" evidence="1">
    <location>
        <begin position="27"/>
        <end position="54"/>
    </location>
</feature>
<dbReference type="InterPro" id="IPR000073">
    <property type="entry name" value="AB_hydrolase_1"/>
</dbReference>
<proteinExistence type="predicted"/>
<evidence type="ECO:0000313" key="5">
    <source>
        <dbReference type="Proteomes" id="UP000642070"/>
    </source>
</evidence>
<reference evidence="4" key="1">
    <citation type="journal article" date="2014" name="Int. J. Syst. Evol. Microbiol.">
        <title>Complete genome sequence of Corynebacterium casei LMG S-19264T (=DSM 44701T), isolated from a smear-ripened cheese.</title>
        <authorList>
            <consortium name="US DOE Joint Genome Institute (JGI-PGF)"/>
            <person name="Walter F."/>
            <person name="Albersmeier A."/>
            <person name="Kalinowski J."/>
            <person name="Ruckert C."/>
        </authorList>
    </citation>
    <scope>NUCLEOTIDE SEQUENCE</scope>
    <source>
        <strain evidence="4">JCM 19831</strain>
    </source>
</reference>
<feature type="compositionally biased region" description="Low complexity" evidence="1">
    <location>
        <begin position="27"/>
        <end position="43"/>
    </location>
</feature>
<reference evidence="4" key="2">
    <citation type="submission" date="2020-09" db="EMBL/GenBank/DDBJ databases">
        <authorList>
            <person name="Sun Q."/>
            <person name="Ohkuma M."/>
        </authorList>
    </citation>
    <scope>NUCLEOTIDE SEQUENCE</scope>
    <source>
        <strain evidence="4">JCM 19831</strain>
    </source>
</reference>
<comment type="caution">
    <text evidence="4">The sequence shown here is derived from an EMBL/GenBank/DDBJ whole genome shotgun (WGS) entry which is preliminary data.</text>
</comment>
<protein>
    <recommendedName>
        <fullName evidence="3">AB hydrolase-1 domain-containing protein</fullName>
    </recommendedName>
</protein>
<sequence>MPLGLRRSLAVAAALFVLAGCGSAPEPGAPEPAGSAPAAEAAPSPTPGRCSDPELDERQVTFADSAGVYLSGYLLGTGRTALVLAPQASANACSWLSWAKQQAAAGYRVLAFDFAGEGRSRRGPGSTMPGDVTAAAAFVRSQGATAVVLIGASRGGTAVLTAAPTANPTAVVSLSAPSTYSGMDALAAVPKLTAPVLYLAATGDSGFADDAKALHAATPGDKRTLQLVPGSLHGTAFVTIAAEGAPEALAALTTFLKANAPA</sequence>
<dbReference type="AlphaFoldDB" id="A0A917X8S5"/>
<name>A0A917X8S5_9ACTN</name>
<dbReference type="InterPro" id="IPR050228">
    <property type="entry name" value="Carboxylesterase_BioH"/>
</dbReference>